<dbReference type="EMBL" id="NJBO01000003">
    <property type="protein sequence ID" value="TKJ43751.1"/>
    <property type="molecule type" value="Genomic_DNA"/>
</dbReference>
<feature type="signal peptide" evidence="1">
    <location>
        <begin position="1"/>
        <end position="21"/>
    </location>
</feature>
<keyword evidence="1" id="KW-0732">Signal</keyword>
<evidence type="ECO:0000313" key="3">
    <source>
        <dbReference type="Proteomes" id="UP000317778"/>
    </source>
</evidence>
<accession>A0A532V990</accession>
<name>A0A532V990_UNCT6</name>
<dbReference type="AlphaFoldDB" id="A0A532V990"/>
<reference evidence="2 3" key="1">
    <citation type="submission" date="2017-06" db="EMBL/GenBank/DDBJ databases">
        <title>Novel microbial phyla capable of carbon fixation and sulfur reduction in deep-sea sediments.</title>
        <authorList>
            <person name="Huang J."/>
            <person name="Baker B."/>
            <person name="Wang Y."/>
        </authorList>
    </citation>
    <scope>NUCLEOTIDE SEQUENCE [LARGE SCALE GENOMIC DNA]</scope>
    <source>
        <strain evidence="2">B3_TA06</strain>
    </source>
</reference>
<feature type="chain" id="PRO_5021972557" description="Outer membrane protein beta-barrel domain-containing protein" evidence="1">
    <location>
        <begin position="22"/>
        <end position="159"/>
    </location>
</feature>
<evidence type="ECO:0008006" key="4">
    <source>
        <dbReference type="Google" id="ProtNLM"/>
    </source>
</evidence>
<comment type="caution">
    <text evidence="2">The sequence shown here is derived from an EMBL/GenBank/DDBJ whole genome shotgun (WGS) entry which is preliminary data.</text>
</comment>
<sequence length="159" mass="16888">MKRILMISMLLLIALAGAAQAAHASHGDVGIGLQLGEPTGITGKFWLGGNNAVDATIGWNIISDRFTLQAGYLYHFPLDVPTGALAAYVGVGGLLGGGGYHPDHPHYPEAYILLAGRIPLGLEYIYSPVSFYAELDPLIVLLPEVKLGFGGGIGFRFYF</sequence>
<evidence type="ECO:0000313" key="2">
    <source>
        <dbReference type="EMBL" id="TKJ43751.1"/>
    </source>
</evidence>
<evidence type="ECO:0000256" key="1">
    <source>
        <dbReference type="SAM" id="SignalP"/>
    </source>
</evidence>
<organism evidence="2 3">
    <name type="scientific">candidate division TA06 bacterium B3_TA06</name>
    <dbReference type="NCBI Taxonomy" id="2012487"/>
    <lineage>
        <taxon>Bacteria</taxon>
        <taxon>Bacteria division TA06</taxon>
    </lineage>
</organism>
<dbReference type="Proteomes" id="UP000317778">
    <property type="component" value="Unassembled WGS sequence"/>
</dbReference>
<proteinExistence type="predicted"/>
<protein>
    <recommendedName>
        <fullName evidence="4">Outer membrane protein beta-barrel domain-containing protein</fullName>
    </recommendedName>
</protein>
<gene>
    <name evidence="2" type="ORF">CEE36_03430</name>
</gene>